<feature type="compositionally biased region" description="Polar residues" evidence="1">
    <location>
        <begin position="76"/>
        <end position="87"/>
    </location>
</feature>
<gene>
    <name evidence="4" type="ORF">QR90_16360</name>
</gene>
<dbReference type="SUPFAM" id="SSF51126">
    <property type="entry name" value="Pectin lyase-like"/>
    <property type="match status" value="1"/>
</dbReference>
<dbReference type="GO" id="GO:0016787">
    <property type="term" value="F:hydrolase activity"/>
    <property type="evidence" value="ECO:0007669"/>
    <property type="project" value="UniProtKB-KW"/>
</dbReference>
<dbReference type="Proteomes" id="UP000030634">
    <property type="component" value="Chromosome"/>
</dbReference>
<dbReference type="InterPro" id="IPR011050">
    <property type="entry name" value="Pectin_lyase_fold/virulence"/>
</dbReference>
<name>A0A0A7KJC8_9DEIO</name>
<feature type="region of interest" description="Disordered" evidence="1">
    <location>
        <begin position="223"/>
        <end position="242"/>
    </location>
</feature>
<sequence length="606" mass="65444">MPQSQRTAFSLTALALTLTLAACSQQSAAPQPQAEQPQVDGRDGSQFIYDGMDHSWVSSDNGLTDLKAQDLKAGNNPLSSEPWTAATSGWGPVERNMSNGEKGSNDGSKLTIQGKKYDNGFGVHANSSMTFDLAGKCSRFISDVGLDDEVGNRGSVVFKVYADGIKLFDSGKMTGADQAKTVNVDVSGRKELKLVVTDAGDNIDYDHADWGGAVLVDCNVSSKPTPPAPAPTPPPSNNVKYSGPLVITKGGTYRGNWESMDPNVPAVYVKTSEPVVIEGSNLRGRGHLIRGWKVNLTVRNSNGYGMNPNVYGQYAGRFIAAEEVYNLRVENNYMEGTTGVYVNQFYGKGSGQTVKIVRNSVKNIDGRKSDGKGGYLNARYLVQFVQLAKVSNVPGIEIAWNQVINEPGKSSLEENINLYSTSGTSSSRIQIHDNYIQGAFAIQAATDSSYSGGGIMLGDGPVGNMTEAGGYVDVYNNQIISTSNQGVGIAGGHDHKVFNNRILSSGRLPSGEINKAQNVGIYVWDVMNGKRSKTWFNNTVYDNVIGWTRVNSNNSTWLNNTWFADCTSTCYNNKSWSGAVTLETEKQEYQLWLSKYRAAGMSVGPN</sequence>
<dbReference type="EMBL" id="CP010028">
    <property type="protein sequence ID" value="AIZ46282.1"/>
    <property type="molecule type" value="Genomic_DNA"/>
</dbReference>
<dbReference type="InterPro" id="IPR013222">
    <property type="entry name" value="Glyco_hyd_98_carb-bd"/>
</dbReference>
<accession>A0A0A7KJC8</accession>
<dbReference type="SMART" id="SM00710">
    <property type="entry name" value="PbH1"/>
    <property type="match status" value="4"/>
</dbReference>
<evidence type="ECO:0000313" key="4">
    <source>
        <dbReference type="EMBL" id="AIZ46282.1"/>
    </source>
</evidence>
<evidence type="ECO:0000313" key="5">
    <source>
        <dbReference type="Proteomes" id="UP000030634"/>
    </source>
</evidence>
<proteinExistence type="predicted"/>
<dbReference type="STRING" id="1182571.QR90_16360"/>
<dbReference type="InterPro" id="IPR038637">
    <property type="entry name" value="NPCBM_sf"/>
</dbReference>
<feature type="region of interest" description="Disordered" evidence="1">
    <location>
        <begin position="73"/>
        <end position="108"/>
    </location>
</feature>
<dbReference type="HOGENOM" id="CLU_450358_0_0_0"/>
<protein>
    <submittedName>
        <fullName evidence="4">Glycosyl hydrolase</fullName>
    </submittedName>
</protein>
<dbReference type="SUPFAM" id="SSF49785">
    <property type="entry name" value="Galactose-binding domain-like"/>
    <property type="match status" value="1"/>
</dbReference>
<evidence type="ECO:0000256" key="1">
    <source>
        <dbReference type="SAM" id="MobiDB-lite"/>
    </source>
</evidence>
<feature type="chain" id="PRO_5002030639" evidence="2">
    <location>
        <begin position="29"/>
        <end position="606"/>
    </location>
</feature>
<dbReference type="InterPro" id="IPR008979">
    <property type="entry name" value="Galactose-bd-like_sf"/>
</dbReference>
<feature type="domain" description="Glycosyl hydrolase family 98 putative carbohydrate-binding module" evidence="3">
    <location>
        <begin position="72"/>
        <end position="217"/>
    </location>
</feature>
<dbReference type="Pfam" id="PF08305">
    <property type="entry name" value="NPCBM"/>
    <property type="match status" value="1"/>
</dbReference>
<keyword evidence="4" id="KW-0378">Hydrolase</keyword>
<dbReference type="InterPro" id="IPR006626">
    <property type="entry name" value="PbH1"/>
</dbReference>
<dbReference type="AlphaFoldDB" id="A0A0A7KJC8"/>
<dbReference type="KEGG" id="dsw:QR90_16360"/>
<feature type="compositionally biased region" description="Polar residues" evidence="1">
    <location>
        <begin position="96"/>
        <end position="108"/>
    </location>
</feature>
<feature type="signal peptide" evidence="2">
    <location>
        <begin position="1"/>
        <end position="28"/>
    </location>
</feature>
<evidence type="ECO:0000259" key="3">
    <source>
        <dbReference type="SMART" id="SM00776"/>
    </source>
</evidence>
<keyword evidence="2" id="KW-0732">Signal</keyword>
<reference evidence="5" key="1">
    <citation type="submission" date="2014-11" db="EMBL/GenBank/DDBJ databases">
        <title>Hymenobacter sp. DG25B genome submission.</title>
        <authorList>
            <person name="Jung H.-Y."/>
            <person name="Kim M.K."/>
            <person name="Srinivasan S."/>
            <person name="Lim S."/>
        </authorList>
    </citation>
    <scope>NUCLEOTIDE SEQUENCE [LARGE SCALE GENOMIC DNA]</scope>
    <source>
        <strain evidence="5">DY59</strain>
    </source>
</reference>
<evidence type="ECO:0000256" key="2">
    <source>
        <dbReference type="SAM" id="SignalP"/>
    </source>
</evidence>
<dbReference type="SMART" id="SM00776">
    <property type="entry name" value="NPCBM"/>
    <property type="match status" value="1"/>
</dbReference>
<feature type="compositionally biased region" description="Pro residues" evidence="1">
    <location>
        <begin position="224"/>
        <end position="236"/>
    </location>
</feature>
<dbReference type="Gene3D" id="2.60.120.1060">
    <property type="entry name" value="NPCBM/NEW2 domain"/>
    <property type="match status" value="1"/>
</dbReference>
<dbReference type="PROSITE" id="PS51257">
    <property type="entry name" value="PROKAR_LIPOPROTEIN"/>
    <property type="match status" value="1"/>
</dbReference>
<organism evidence="4 5">
    <name type="scientific">Deinococcus radiopugnans</name>
    <dbReference type="NCBI Taxonomy" id="57497"/>
    <lineage>
        <taxon>Bacteria</taxon>
        <taxon>Thermotogati</taxon>
        <taxon>Deinococcota</taxon>
        <taxon>Deinococci</taxon>
        <taxon>Deinococcales</taxon>
        <taxon>Deinococcaceae</taxon>
        <taxon>Deinococcus</taxon>
    </lineage>
</organism>
<dbReference type="RefSeq" id="WP_039686123.1">
    <property type="nucleotide sequence ID" value="NZ_CP010028.1"/>
</dbReference>